<dbReference type="GO" id="GO:0050501">
    <property type="term" value="F:hyaluronan synthase activity"/>
    <property type="evidence" value="ECO:0007669"/>
    <property type="project" value="TreeGrafter"/>
</dbReference>
<comment type="subcellular location">
    <subcellularLocation>
        <location evidence="1">Cell membrane</location>
    </subcellularLocation>
</comment>
<gene>
    <name evidence="12" type="ORF">SAMN05192548_102667</name>
</gene>
<evidence type="ECO:0000256" key="2">
    <source>
        <dbReference type="ARBA" id="ARBA00006782"/>
    </source>
</evidence>
<name>A0A1M6TBE8_9BURK</name>
<keyword evidence="5" id="KW-1003">Cell membrane</keyword>
<evidence type="ECO:0000313" key="13">
    <source>
        <dbReference type="Proteomes" id="UP000184395"/>
    </source>
</evidence>
<keyword evidence="4" id="KW-0536">Nodulation</keyword>
<dbReference type="PANTHER" id="PTHR22913">
    <property type="entry name" value="HYALURONAN SYNTHASE"/>
    <property type="match status" value="1"/>
</dbReference>
<reference evidence="12 13" key="1">
    <citation type="submission" date="2016-11" db="EMBL/GenBank/DDBJ databases">
        <authorList>
            <person name="Jaros S."/>
            <person name="Januszkiewicz K."/>
            <person name="Wedrychowicz H."/>
        </authorList>
    </citation>
    <scope>NUCLEOTIDE SEQUENCE [LARGE SCALE GENOMIC DNA]</scope>
    <source>
        <strain evidence="12 13">LMG 20594</strain>
    </source>
</reference>
<keyword evidence="7 12" id="KW-0808">Transferase</keyword>
<dbReference type="EMBL" id="FRAB01000026">
    <property type="protein sequence ID" value="SHK54301.1"/>
    <property type="molecule type" value="Genomic_DNA"/>
</dbReference>
<dbReference type="NCBIfam" id="TIGR04242">
    <property type="entry name" value="nodulat_NodC"/>
    <property type="match status" value="1"/>
</dbReference>
<organism evidence="12 13">
    <name type="scientific">Paraburkholderia terricola</name>
    <dbReference type="NCBI Taxonomy" id="169427"/>
    <lineage>
        <taxon>Bacteria</taxon>
        <taxon>Pseudomonadati</taxon>
        <taxon>Pseudomonadota</taxon>
        <taxon>Betaproteobacteria</taxon>
        <taxon>Burkholderiales</taxon>
        <taxon>Burkholderiaceae</taxon>
        <taxon>Paraburkholderia</taxon>
    </lineage>
</organism>
<dbReference type="STRING" id="169427.SAMN05192548_102667"/>
<dbReference type="CDD" id="cd06423">
    <property type="entry name" value="CESA_like"/>
    <property type="match status" value="1"/>
</dbReference>
<evidence type="ECO:0000256" key="5">
    <source>
        <dbReference type="ARBA" id="ARBA00022475"/>
    </source>
</evidence>
<dbReference type="AlphaFoldDB" id="A0A1M6TBE8"/>
<dbReference type="GO" id="GO:0030213">
    <property type="term" value="P:hyaluronan biosynthetic process"/>
    <property type="evidence" value="ECO:0007669"/>
    <property type="project" value="TreeGrafter"/>
</dbReference>
<dbReference type="OrthoDB" id="276604at2"/>
<dbReference type="KEGG" id="pts:CUJ90_25305"/>
<evidence type="ECO:0000256" key="1">
    <source>
        <dbReference type="ARBA" id="ARBA00004236"/>
    </source>
</evidence>
<feature type="transmembrane region" description="Helical" evidence="10">
    <location>
        <begin position="315"/>
        <end position="348"/>
    </location>
</feature>
<dbReference type="SUPFAM" id="SSF53448">
    <property type="entry name" value="Nucleotide-diphospho-sugar transferases"/>
    <property type="match status" value="1"/>
</dbReference>
<sequence length="430" mass="47327">MSTLAIVGAIAVLSYAALAIGYKGIQALYILRAGRSTRARCAAPPANWPSVDVIVPCYNEAPAILAACLSSLAAQDYPGTLRVYLVDDGSSNRDVVVPVRETWADDPRFAFVLLPRNVGKRKAQIAAIHRSTGELVINVDSDTVIAPDVVRKLVDAMADPTVGAAMGQLVAQNRSATWLTRLIDMEYWIACNEERTAQAHFGAVMCCCGPCAIYRRSAIASVLEQYETQYFRGRRSDFGEDRHLTILMLMAGLRTVYVPDAIAATVVPERFGPYLLQQLRWARSTYRDSLLARRLLPRLDRYITVDTIGLQLGPLLLAFSVLTAFAQIALSATIPWCAIVVLTAMTVLRCGVVAWRARQLRFLGFTVHTFVNIFMLLPVKAWALLTLDNSNWLSRTTRATAPDEHKAQMPDAAYDGEIVVCSQAESTEPM</sequence>
<evidence type="ECO:0000259" key="11">
    <source>
        <dbReference type="Pfam" id="PF00535"/>
    </source>
</evidence>
<proteinExistence type="inferred from homology"/>
<dbReference type="GO" id="GO:0085029">
    <property type="term" value="P:extracellular matrix assembly"/>
    <property type="evidence" value="ECO:0007669"/>
    <property type="project" value="TreeGrafter"/>
</dbReference>
<accession>A0A1M6TBE8</accession>
<evidence type="ECO:0000256" key="3">
    <source>
        <dbReference type="ARBA" id="ARBA00016636"/>
    </source>
</evidence>
<evidence type="ECO:0000256" key="10">
    <source>
        <dbReference type="SAM" id="Phobius"/>
    </source>
</evidence>
<dbReference type="PANTHER" id="PTHR22913:SF12">
    <property type="entry name" value="MANNURONAN SYNTHASE"/>
    <property type="match status" value="1"/>
</dbReference>
<dbReference type="Pfam" id="PF00535">
    <property type="entry name" value="Glycos_transf_2"/>
    <property type="match status" value="1"/>
</dbReference>
<evidence type="ECO:0000256" key="4">
    <source>
        <dbReference type="ARBA" id="ARBA00022458"/>
    </source>
</evidence>
<dbReference type="Gene3D" id="3.90.550.10">
    <property type="entry name" value="Spore Coat Polysaccharide Biosynthesis Protein SpsA, Chain A"/>
    <property type="match status" value="1"/>
</dbReference>
<dbReference type="Proteomes" id="UP000184395">
    <property type="component" value="Unassembled WGS sequence"/>
</dbReference>
<keyword evidence="10" id="KW-0812">Transmembrane</keyword>
<evidence type="ECO:0000256" key="8">
    <source>
        <dbReference type="ARBA" id="ARBA00023136"/>
    </source>
</evidence>
<dbReference type="InterPro" id="IPR026463">
    <property type="entry name" value="Chitooligosach_Synthase_NodC"/>
</dbReference>
<feature type="domain" description="Glycosyltransferase 2-like" evidence="11">
    <location>
        <begin position="53"/>
        <end position="220"/>
    </location>
</feature>
<feature type="transmembrane region" description="Helical" evidence="10">
    <location>
        <begin position="360"/>
        <end position="385"/>
    </location>
</feature>
<dbReference type="GO" id="GO:0005886">
    <property type="term" value="C:plasma membrane"/>
    <property type="evidence" value="ECO:0007669"/>
    <property type="project" value="UniProtKB-SubCell"/>
</dbReference>
<dbReference type="InterPro" id="IPR029044">
    <property type="entry name" value="Nucleotide-diphossugar_trans"/>
</dbReference>
<evidence type="ECO:0000313" key="12">
    <source>
        <dbReference type="EMBL" id="SHK54301.1"/>
    </source>
</evidence>
<dbReference type="RefSeq" id="WP_073430696.1">
    <property type="nucleotide sequence ID" value="NZ_CADFGY010000004.1"/>
</dbReference>
<evidence type="ECO:0000256" key="6">
    <source>
        <dbReference type="ARBA" id="ARBA00022676"/>
    </source>
</evidence>
<keyword evidence="8 10" id="KW-0472">Membrane</keyword>
<keyword evidence="6 12" id="KW-0328">Glycosyltransferase</keyword>
<protein>
    <recommendedName>
        <fullName evidence="3">N-acetylglucosaminyltransferase</fullName>
    </recommendedName>
    <alternativeName>
        <fullName evidence="9">Nodulation protein C</fullName>
    </alternativeName>
</protein>
<keyword evidence="10" id="KW-1133">Transmembrane helix</keyword>
<evidence type="ECO:0000256" key="7">
    <source>
        <dbReference type="ARBA" id="ARBA00022679"/>
    </source>
</evidence>
<dbReference type="InterPro" id="IPR001173">
    <property type="entry name" value="Glyco_trans_2-like"/>
</dbReference>
<comment type="similarity">
    <text evidence="2">Belongs to the NodC/HAS family.</text>
</comment>
<dbReference type="GeneID" id="301981445"/>
<evidence type="ECO:0000256" key="9">
    <source>
        <dbReference type="ARBA" id="ARBA00032978"/>
    </source>
</evidence>